<keyword evidence="7" id="KW-1185">Reference proteome</keyword>
<dbReference type="InterPro" id="IPR009057">
    <property type="entry name" value="Homeodomain-like_sf"/>
</dbReference>
<dbReference type="PANTHER" id="PTHR47506">
    <property type="entry name" value="TRANSCRIPTIONAL REGULATORY PROTEIN"/>
    <property type="match status" value="1"/>
</dbReference>
<dbReference type="InterPro" id="IPR001647">
    <property type="entry name" value="HTH_TetR"/>
</dbReference>
<dbReference type="Pfam" id="PF16925">
    <property type="entry name" value="TetR_C_13"/>
    <property type="match status" value="1"/>
</dbReference>
<dbReference type="Gene3D" id="1.10.10.60">
    <property type="entry name" value="Homeodomain-like"/>
    <property type="match status" value="1"/>
</dbReference>
<sequence>MSPRKSVAESRLTRRRILDLGLAIASAEGLERLTIGRLAAELEMSKAGVLGHFGTKESLQLAVIEAAAEMFVREVPERARGVPRGLPYLRAAGEAWISYLERDLLPGGCFFTAAAAEFDGREGPVRDAVARTSAFWQRELRVNIWRAVSLGELPPDTDIDQLLYEIVAIMLALNHFRQLHGDRQASARARRALEGLF</sequence>
<dbReference type="SUPFAM" id="SSF48498">
    <property type="entry name" value="Tetracyclin repressor-like, C-terminal domain"/>
    <property type="match status" value="1"/>
</dbReference>
<dbReference type="Gene3D" id="1.10.357.10">
    <property type="entry name" value="Tetracycline Repressor, domain 2"/>
    <property type="match status" value="1"/>
</dbReference>
<dbReference type="PANTHER" id="PTHR47506:SF6">
    <property type="entry name" value="HTH-TYPE TRANSCRIPTIONAL REPRESSOR NEMR"/>
    <property type="match status" value="1"/>
</dbReference>
<comment type="caution">
    <text evidence="6">The sequence shown here is derived from an EMBL/GenBank/DDBJ whole genome shotgun (WGS) entry which is preliminary data.</text>
</comment>
<organism evidence="6 7">
    <name type="scientific">Amycolatopsis rubida</name>
    <dbReference type="NCBI Taxonomy" id="112413"/>
    <lineage>
        <taxon>Bacteria</taxon>
        <taxon>Bacillati</taxon>
        <taxon>Actinomycetota</taxon>
        <taxon>Actinomycetes</taxon>
        <taxon>Pseudonocardiales</taxon>
        <taxon>Pseudonocardiaceae</taxon>
        <taxon>Amycolatopsis</taxon>
    </lineage>
</organism>
<keyword evidence="1" id="KW-0805">Transcription regulation</keyword>
<dbReference type="SUPFAM" id="SSF46689">
    <property type="entry name" value="Homeodomain-like"/>
    <property type="match status" value="1"/>
</dbReference>
<feature type="domain" description="HTH tetR-type" evidence="5">
    <location>
        <begin position="11"/>
        <end position="71"/>
    </location>
</feature>
<evidence type="ECO:0000259" key="5">
    <source>
        <dbReference type="PROSITE" id="PS50977"/>
    </source>
</evidence>
<proteinExistence type="predicted"/>
<dbReference type="PROSITE" id="PS50977">
    <property type="entry name" value="HTH_TETR_2"/>
    <property type="match status" value="1"/>
</dbReference>
<evidence type="ECO:0000313" key="6">
    <source>
        <dbReference type="EMBL" id="NEC59551.1"/>
    </source>
</evidence>
<dbReference type="Pfam" id="PF00440">
    <property type="entry name" value="TetR_N"/>
    <property type="match status" value="1"/>
</dbReference>
<dbReference type="InterPro" id="IPR011075">
    <property type="entry name" value="TetR_C"/>
</dbReference>
<protein>
    <submittedName>
        <fullName evidence="6">TetR/AcrR family transcriptional regulator</fullName>
    </submittedName>
</protein>
<dbReference type="Proteomes" id="UP000470404">
    <property type="component" value="Unassembled WGS sequence"/>
</dbReference>
<gene>
    <name evidence="6" type="ORF">G3I59_29210</name>
</gene>
<accession>A0ABX0BVY4</accession>
<reference evidence="6 7" key="1">
    <citation type="submission" date="2020-01" db="EMBL/GenBank/DDBJ databases">
        <title>Insect and environment-associated Actinomycetes.</title>
        <authorList>
            <person name="Currrie C."/>
            <person name="Chevrette M."/>
            <person name="Carlson C."/>
            <person name="Stubbendieck R."/>
            <person name="Wendt-Pienkowski E."/>
        </authorList>
    </citation>
    <scope>NUCLEOTIDE SEQUENCE [LARGE SCALE GENOMIC DNA]</scope>
    <source>
        <strain evidence="6 7">SID8386</strain>
    </source>
</reference>
<evidence type="ECO:0000256" key="3">
    <source>
        <dbReference type="ARBA" id="ARBA00023163"/>
    </source>
</evidence>
<dbReference type="EMBL" id="JAAGNC010000147">
    <property type="protein sequence ID" value="NEC59551.1"/>
    <property type="molecule type" value="Genomic_DNA"/>
</dbReference>
<feature type="DNA-binding region" description="H-T-H motif" evidence="4">
    <location>
        <begin position="34"/>
        <end position="53"/>
    </location>
</feature>
<evidence type="ECO:0000256" key="2">
    <source>
        <dbReference type="ARBA" id="ARBA00023125"/>
    </source>
</evidence>
<evidence type="ECO:0000256" key="1">
    <source>
        <dbReference type="ARBA" id="ARBA00023015"/>
    </source>
</evidence>
<name>A0ABX0BVY4_9PSEU</name>
<evidence type="ECO:0000256" key="4">
    <source>
        <dbReference type="PROSITE-ProRule" id="PRU00335"/>
    </source>
</evidence>
<keyword evidence="2 4" id="KW-0238">DNA-binding</keyword>
<dbReference type="InterPro" id="IPR036271">
    <property type="entry name" value="Tet_transcr_reg_TetR-rel_C_sf"/>
</dbReference>
<evidence type="ECO:0000313" key="7">
    <source>
        <dbReference type="Proteomes" id="UP000470404"/>
    </source>
</evidence>
<dbReference type="RefSeq" id="WP_067587422.1">
    <property type="nucleotide sequence ID" value="NZ_FOWC01000007.1"/>
</dbReference>
<keyword evidence="3" id="KW-0804">Transcription</keyword>